<dbReference type="RefSeq" id="WP_119909652.1">
    <property type="nucleotide sequence ID" value="NZ_QZCH01000003.1"/>
</dbReference>
<evidence type="ECO:0000256" key="11">
    <source>
        <dbReference type="ARBA" id="ARBA00023136"/>
    </source>
</evidence>
<evidence type="ECO:0000313" key="13">
    <source>
        <dbReference type="EMBL" id="RJG50006.1"/>
    </source>
</evidence>
<comment type="caution">
    <text evidence="13">The sequence shown here is derived from an EMBL/GenBank/DDBJ whole genome shotgun (WGS) entry which is preliminary data.</text>
</comment>
<dbReference type="GO" id="GO:0043190">
    <property type="term" value="C:ATP-binding cassette (ABC) transporter complex"/>
    <property type="evidence" value="ECO:0007669"/>
    <property type="project" value="InterPro"/>
</dbReference>
<gene>
    <name evidence="13" type="primary">mlaE</name>
    <name evidence="13" type="ORF">D1Z90_05005</name>
</gene>
<feature type="transmembrane region" description="Helical" evidence="12">
    <location>
        <begin position="88"/>
        <end position="107"/>
    </location>
</feature>
<keyword evidence="7" id="KW-1003">Cell membrane</keyword>
<feature type="transmembrane region" description="Helical" evidence="12">
    <location>
        <begin position="146"/>
        <end position="166"/>
    </location>
</feature>
<dbReference type="Proteomes" id="UP000283255">
    <property type="component" value="Unassembled WGS sequence"/>
</dbReference>
<dbReference type="GO" id="GO:0005548">
    <property type="term" value="F:phospholipid transporter activity"/>
    <property type="evidence" value="ECO:0007669"/>
    <property type="project" value="TreeGrafter"/>
</dbReference>
<keyword evidence="8 12" id="KW-0997">Cell inner membrane</keyword>
<comment type="function">
    <text evidence="1">Part of the ABC transporter complex MlaFEDB, which is involved in a phospholipid transport pathway that maintains lipid asymmetry in the outer membrane by retrograde trafficking of phospholipids from the outer membrane to the inner membrane. Probably responsible for the translocation of the substrate across the membrane.</text>
</comment>
<name>A0A418YI48_9GAMM</name>
<evidence type="ECO:0000256" key="6">
    <source>
        <dbReference type="ARBA" id="ARBA00022448"/>
    </source>
</evidence>
<feature type="transmembrane region" description="Helical" evidence="12">
    <location>
        <begin position="46"/>
        <end position="68"/>
    </location>
</feature>
<keyword evidence="6" id="KW-0813">Transport</keyword>
<evidence type="ECO:0000256" key="1">
    <source>
        <dbReference type="ARBA" id="ARBA00002460"/>
    </source>
</evidence>
<dbReference type="InterPro" id="IPR053408">
    <property type="entry name" value="MlaE_Permease"/>
</dbReference>
<dbReference type="EMBL" id="QZCH01000003">
    <property type="protein sequence ID" value="RJG50006.1"/>
    <property type="molecule type" value="Genomic_DNA"/>
</dbReference>
<comment type="similarity">
    <text evidence="3 12">Belongs to the MlaE permease family.</text>
</comment>
<evidence type="ECO:0000256" key="12">
    <source>
        <dbReference type="RuleBase" id="RU362044"/>
    </source>
</evidence>
<dbReference type="AlphaFoldDB" id="A0A418YI48"/>
<protein>
    <recommendedName>
        <fullName evidence="5">Intermembrane phospholipid transport system permease protein MlaE</fullName>
    </recommendedName>
</protein>
<reference evidence="13 14" key="2">
    <citation type="submission" date="2019-01" db="EMBL/GenBank/DDBJ databases">
        <title>Motilimonas pumilus sp. nov., isolated from the gut of sea cucumber (Apostichopus japonicus).</title>
        <authorList>
            <person name="Wang F.-Q."/>
            <person name="Ren L.-H."/>
            <person name="Lin Y.-W."/>
            <person name="Sun G.-H."/>
            <person name="Du Z.-J."/>
            <person name="Zhao J.-X."/>
            <person name="Liu X.-J."/>
            <person name="Liu L.-J."/>
        </authorList>
    </citation>
    <scope>NUCLEOTIDE SEQUENCE [LARGE SCALE GENOMIC DNA]</scope>
    <source>
        <strain evidence="13 14">PLHSC7-2</strain>
    </source>
</reference>
<evidence type="ECO:0000256" key="3">
    <source>
        <dbReference type="ARBA" id="ARBA00007556"/>
    </source>
</evidence>
<dbReference type="NCBIfam" id="NF033619">
    <property type="entry name" value="perm_MlaE_1"/>
    <property type="match status" value="1"/>
</dbReference>
<keyword evidence="11 12" id="KW-0472">Membrane</keyword>
<accession>A0A418YI48</accession>
<keyword evidence="14" id="KW-1185">Reference proteome</keyword>
<dbReference type="InterPro" id="IPR030802">
    <property type="entry name" value="Permease_MalE"/>
</dbReference>
<evidence type="ECO:0000256" key="2">
    <source>
        <dbReference type="ARBA" id="ARBA00004429"/>
    </source>
</evidence>
<evidence type="ECO:0000256" key="10">
    <source>
        <dbReference type="ARBA" id="ARBA00022989"/>
    </source>
</evidence>
<feature type="transmembrane region" description="Helical" evidence="12">
    <location>
        <begin position="197"/>
        <end position="216"/>
    </location>
</feature>
<organism evidence="13 14">
    <name type="scientific">Motilimonas pumila</name>
    <dbReference type="NCBI Taxonomy" id="2303987"/>
    <lineage>
        <taxon>Bacteria</taxon>
        <taxon>Pseudomonadati</taxon>
        <taxon>Pseudomonadota</taxon>
        <taxon>Gammaproteobacteria</taxon>
        <taxon>Alteromonadales</taxon>
        <taxon>Alteromonadales genera incertae sedis</taxon>
        <taxon>Motilimonas</taxon>
    </lineage>
</organism>
<reference evidence="13 14" key="1">
    <citation type="submission" date="2018-09" db="EMBL/GenBank/DDBJ databases">
        <authorList>
            <person name="Wang F."/>
        </authorList>
    </citation>
    <scope>NUCLEOTIDE SEQUENCE [LARGE SCALE GENOMIC DNA]</scope>
    <source>
        <strain evidence="13 14">PLHSC7-2</strain>
    </source>
</reference>
<feature type="transmembrane region" description="Helical" evidence="12">
    <location>
        <begin position="237"/>
        <end position="256"/>
    </location>
</feature>
<dbReference type="Pfam" id="PF02405">
    <property type="entry name" value="MlaE"/>
    <property type="match status" value="1"/>
</dbReference>
<evidence type="ECO:0000256" key="8">
    <source>
        <dbReference type="ARBA" id="ARBA00022519"/>
    </source>
</evidence>
<comment type="subunit">
    <text evidence="4">The complex is composed of two ATP-binding proteins (MlaF), two transmembrane proteins (MlaE), two cytoplasmic solute-binding proteins (MlaB) and six periplasmic solute-binding proteins (MlaD).</text>
</comment>
<evidence type="ECO:0000256" key="5">
    <source>
        <dbReference type="ARBA" id="ARBA00020857"/>
    </source>
</evidence>
<dbReference type="OrthoDB" id="9806241at2"/>
<evidence type="ECO:0000256" key="4">
    <source>
        <dbReference type="ARBA" id="ARBA00011380"/>
    </source>
</evidence>
<keyword evidence="10 12" id="KW-1133">Transmembrane helix</keyword>
<sequence>MIQGIVRTGASTLHVIGQLGLAVVMLLRALACAPNAKFLRLVTAQVYFLGVLSLPIILVAGLFIGMVLGLQGYNVLVGYSAEQSLGTMVALALLRELGPVVTALLFAGRAGSALTAEVGLMKSTEQLASMEMMAVDPLKRIIAPRFWGGVIAMPLLAFLFSMIAIWGGSLVGVDWKGIDSGGFWAVMQASVNVYEDIFFGFLKSLIFALVICWIALFNGFYCQPSSLGISQATTKTVVNSSLLVLALDFVLTIFMYG</sequence>
<evidence type="ECO:0000256" key="9">
    <source>
        <dbReference type="ARBA" id="ARBA00022692"/>
    </source>
</evidence>
<dbReference type="InterPro" id="IPR003453">
    <property type="entry name" value="ABC_MlaE_roteobac"/>
</dbReference>
<dbReference type="PANTHER" id="PTHR30188">
    <property type="entry name" value="ABC TRANSPORTER PERMEASE PROTEIN-RELATED"/>
    <property type="match status" value="1"/>
</dbReference>
<dbReference type="PANTHER" id="PTHR30188:SF4">
    <property type="entry name" value="PROTEIN TRIGALACTOSYLDIACYLGLYCEROL 1, CHLOROPLASTIC"/>
    <property type="match status" value="1"/>
</dbReference>
<evidence type="ECO:0000256" key="7">
    <source>
        <dbReference type="ARBA" id="ARBA00022475"/>
    </source>
</evidence>
<dbReference type="NCBIfam" id="TIGR00056">
    <property type="entry name" value="MlaE family lipid ABC transporter permease subunit"/>
    <property type="match status" value="1"/>
</dbReference>
<keyword evidence="9 12" id="KW-0812">Transmembrane</keyword>
<comment type="subcellular location">
    <subcellularLocation>
        <location evidence="2 12">Cell inner membrane</location>
        <topology evidence="2 12">Multi-pass membrane protein</topology>
    </subcellularLocation>
</comment>
<proteinExistence type="inferred from homology"/>
<evidence type="ECO:0000313" key="14">
    <source>
        <dbReference type="Proteomes" id="UP000283255"/>
    </source>
</evidence>
<feature type="transmembrane region" description="Helical" evidence="12">
    <location>
        <begin position="15"/>
        <end position="34"/>
    </location>
</feature>